<dbReference type="Proteomes" id="UP000008810">
    <property type="component" value="Chromosome 2"/>
</dbReference>
<name>I1HUX8_BRADI</name>
<dbReference type="EMBL" id="CM000881">
    <property type="protein sequence ID" value="KQK11386.1"/>
    <property type="molecule type" value="Genomic_DNA"/>
</dbReference>
<dbReference type="OrthoDB" id="690038at2759"/>
<keyword evidence="5" id="KW-1185">Reference proteome</keyword>
<dbReference type="InterPro" id="IPR036047">
    <property type="entry name" value="F-box-like_dom_sf"/>
</dbReference>
<dbReference type="EnsemblPlants" id="KQK11386">
    <property type="protein sequence ID" value="KQK11386"/>
    <property type="gene ID" value="BRADI_2g59900v3"/>
</dbReference>
<dbReference type="eggNOG" id="ENOG502QWH8">
    <property type="taxonomic scope" value="Eukaryota"/>
</dbReference>
<evidence type="ECO:0000313" key="3">
    <source>
        <dbReference type="EMBL" id="KQK11386.1"/>
    </source>
</evidence>
<gene>
    <name evidence="4" type="primary">LOC100831729</name>
    <name evidence="3" type="ORF">BRADI_2g59900v3</name>
</gene>
<dbReference type="InterPro" id="IPR055290">
    <property type="entry name" value="At3g26010-like"/>
</dbReference>
<accession>I1HUX8</accession>
<feature type="domain" description="F-box associated beta-propeller type 1" evidence="2">
    <location>
        <begin position="113"/>
        <end position="347"/>
    </location>
</feature>
<organism evidence="3">
    <name type="scientific">Brachypodium distachyon</name>
    <name type="common">Purple false brome</name>
    <name type="synonym">Trachynia distachya</name>
    <dbReference type="NCBI Taxonomy" id="15368"/>
    <lineage>
        <taxon>Eukaryota</taxon>
        <taxon>Viridiplantae</taxon>
        <taxon>Streptophyta</taxon>
        <taxon>Embryophyta</taxon>
        <taxon>Tracheophyta</taxon>
        <taxon>Spermatophyta</taxon>
        <taxon>Magnoliopsida</taxon>
        <taxon>Liliopsida</taxon>
        <taxon>Poales</taxon>
        <taxon>Poaceae</taxon>
        <taxon>BOP clade</taxon>
        <taxon>Pooideae</taxon>
        <taxon>Stipodae</taxon>
        <taxon>Brachypodieae</taxon>
        <taxon>Brachypodium</taxon>
    </lineage>
</organism>
<dbReference type="InterPro" id="IPR006527">
    <property type="entry name" value="F-box-assoc_dom_typ1"/>
</dbReference>
<reference evidence="3" key="2">
    <citation type="submission" date="2017-06" db="EMBL/GenBank/DDBJ databases">
        <title>WGS assembly of Brachypodium distachyon.</title>
        <authorList>
            <consortium name="The International Brachypodium Initiative"/>
            <person name="Lucas S."/>
            <person name="Harmon-Smith M."/>
            <person name="Lail K."/>
            <person name="Tice H."/>
            <person name="Grimwood J."/>
            <person name="Bruce D."/>
            <person name="Barry K."/>
            <person name="Shu S."/>
            <person name="Lindquist E."/>
            <person name="Wang M."/>
            <person name="Pitluck S."/>
            <person name="Vogel J.P."/>
            <person name="Garvin D.F."/>
            <person name="Mockler T.C."/>
            <person name="Schmutz J."/>
            <person name="Rokhsar D."/>
            <person name="Bevan M.W."/>
        </authorList>
    </citation>
    <scope>NUCLEOTIDE SEQUENCE</scope>
    <source>
        <strain evidence="3">Bd21</strain>
    </source>
</reference>
<sequence length="389" mass="44321">MERALMGDPLSKLTDDVLVDIISRVSYKSTCCCQCVARRWRNLISHPDHRTKLHQPTLAGFFFESYNSTYDYPKMAQYEMGHYYTRVSNDGWPHYHPSLSFLPKCKSLDILDCCNGLLLCRCWKPTYPKTLDYVVCNPATEKWMIVPATNWSSQVEVARLGFDQAASSHFHVFEFITDSVWGHKRGHHDGNIKAVGIYSSKTKGWSHTVTGWGNGTRISSDSKSVFFSGMLHVTTNYLVLAVDVEGNNWKIIHLPMPPCTDNATPKDIFPTQGQLYFANNGASNGFELWVLENYDSEHWTLKAKASYLEMFGTNHSYYDCGYSVISVRPEENVFFIVCGNKASVVSYKMDSLNRNVIDDIVWSKTPYIPYVPLFSDSESLADEHQVLLQ</sequence>
<dbReference type="SUPFAM" id="SSF81383">
    <property type="entry name" value="F-box domain"/>
    <property type="match status" value="1"/>
</dbReference>
<dbReference type="InterPro" id="IPR017451">
    <property type="entry name" value="F-box-assoc_interact_dom"/>
</dbReference>
<dbReference type="NCBIfam" id="TIGR01640">
    <property type="entry name" value="F_box_assoc_1"/>
    <property type="match status" value="1"/>
</dbReference>
<dbReference type="KEGG" id="bdi:100831729"/>
<dbReference type="AlphaFoldDB" id="I1HUX8"/>
<proteinExistence type="predicted"/>
<evidence type="ECO:0000259" key="1">
    <source>
        <dbReference type="Pfam" id="PF00646"/>
    </source>
</evidence>
<dbReference type="Gramene" id="KQK11386">
    <property type="protein sequence ID" value="KQK11386"/>
    <property type="gene ID" value="BRADI_2g59900v3"/>
</dbReference>
<reference evidence="3 4" key="1">
    <citation type="journal article" date="2010" name="Nature">
        <title>Genome sequencing and analysis of the model grass Brachypodium distachyon.</title>
        <authorList>
            <consortium name="International Brachypodium Initiative"/>
        </authorList>
    </citation>
    <scope>NUCLEOTIDE SEQUENCE [LARGE SCALE GENOMIC DNA]</scope>
    <source>
        <strain evidence="3">Bd21</strain>
        <strain evidence="4">cv. Bd21</strain>
    </source>
</reference>
<evidence type="ECO:0008006" key="6">
    <source>
        <dbReference type="Google" id="ProtNLM"/>
    </source>
</evidence>
<reference evidence="4" key="3">
    <citation type="submission" date="2018-08" db="UniProtKB">
        <authorList>
            <consortium name="EnsemblPlants"/>
        </authorList>
    </citation>
    <scope>IDENTIFICATION</scope>
    <source>
        <strain evidence="4">cv. Bd21</strain>
    </source>
</reference>
<dbReference type="STRING" id="15368.I1HUX8"/>
<dbReference type="InterPro" id="IPR001810">
    <property type="entry name" value="F-box_dom"/>
</dbReference>
<dbReference type="Pfam" id="PF07734">
    <property type="entry name" value="FBA_1"/>
    <property type="match status" value="1"/>
</dbReference>
<dbReference type="Pfam" id="PF00646">
    <property type="entry name" value="F-box"/>
    <property type="match status" value="1"/>
</dbReference>
<dbReference type="RefSeq" id="XP_014754441.1">
    <property type="nucleotide sequence ID" value="XM_014898955.2"/>
</dbReference>
<dbReference type="GeneID" id="100831729"/>
<evidence type="ECO:0000313" key="4">
    <source>
        <dbReference type="EnsemblPlants" id="KQK11386"/>
    </source>
</evidence>
<dbReference type="PANTHER" id="PTHR35546">
    <property type="entry name" value="F-BOX PROTEIN INTERACTION DOMAIN PROTEIN-RELATED"/>
    <property type="match status" value="1"/>
</dbReference>
<dbReference type="HOGENOM" id="CLU_022847_1_1_1"/>
<dbReference type="PANTHER" id="PTHR35546:SF105">
    <property type="entry name" value="OS05G0139200 PROTEIN"/>
    <property type="match status" value="1"/>
</dbReference>
<evidence type="ECO:0000259" key="2">
    <source>
        <dbReference type="Pfam" id="PF07734"/>
    </source>
</evidence>
<protein>
    <recommendedName>
        <fullName evidence="6">F-box domain-containing protein</fullName>
    </recommendedName>
</protein>
<dbReference type="Gene3D" id="1.20.1280.50">
    <property type="match status" value="1"/>
</dbReference>
<evidence type="ECO:0000313" key="5">
    <source>
        <dbReference type="Proteomes" id="UP000008810"/>
    </source>
</evidence>
<feature type="domain" description="F-box" evidence="1">
    <location>
        <begin position="10"/>
        <end position="48"/>
    </location>
</feature>
<dbReference type="FunFam" id="1.20.1280.50:FF:000064">
    <property type="entry name" value="Os05g0177100 protein"/>
    <property type="match status" value="1"/>
</dbReference>
<dbReference type="OMA" id="VIDDIVW"/>